<organism evidence="1 2">
    <name type="scientific">Marasmius crinis-equi</name>
    <dbReference type="NCBI Taxonomy" id="585013"/>
    <lineage>
        <taxon>Eukaryota</taxon>
        <taxon>Fungi</taxon>
        <taxon>Dikarya</taxon>
        <taxon>Basidiomycota</taxon>
        <taxon>Agaricomycotina</taxon>
        <taxon>Agaricomycetes</taxon>
        <taxon>Agaricomycetidae</taxon>
        <taxon>Agaricales</taxon>
        <taxon>Marasmiineae</taxon>
        <taxon>Marasmiaceae</taxon>
        <taxon>Marasmius</taxon>
    </lineage>
</organism>
<accession>A0ABR3F255</accession>
<sequence length="110" mass="11734">MAAKHAEVPPSVGMGMAVVNLSAKAMGKRKAAPETAGPDAKRVRDGPEFLKAVSTVQNVISSQLVSQCPPGDPQVLALFHRLLSLAIDLKQNDISWAWAGEIKSWLKVCT</sequence>
<evidence type="ECO:0000313" key="1">
    <source>
        <dbReference type="EMBL" id="KAL0569296.1"/>
    </source>
</evidence>
<name>A0ABR3F255_9AGAR</name>
<evidence type="ECO:0000313" key="2">
    <source>
        <dbReference type="Proteomes" id="UP001465976"/>
    </source>
</evidence>
<gene>
    <name evidence="1" type="ORF">V5O48_012672</name>
</gene>
<dbReference type="Proteomes" id="UP001465976">
    <property type="component" value="Unassembled WGS sequence"/>
</dbReference>
<keyword evidence="2" id="KW-1185">Reference proteome</keyword>
<comment type="caution">
    <text evidence="1">The sequence shown here is derived from an EMBL/GenBank/DDBJ whole genome shotgun (WGS) entry which is preliminary data.</text>
</comment>
<reference evidence="1 2" key="1">
    <citation type="submission" date="2024-02" db="EMBL/GenBank/DDBJ databases">
        <title>A draft genome for the cacao thread blight pathogen Marasmius crinis-equi.</title>
        <authorList>
            <person name="Cohen S.P."/>
            <person name="Baruah I.K."/>
            <person name="Amoako-Attah I."/>
            <person name="Bukari Y."/>
            <person name="Meinhardt L.W."/>
            <person name="Bailey B.A."/>
        </authorList>
    </citation>
    <scope>NUCLEOTIDE SEQUENCE [LARGE SCALE GENOMIC DNA]</scope>
    <source>
        <strain evidence="1 2">GH-76</strain>
    </source>
</reference>
<protein>
    <submittedName>
        <fullName evidence="1">Uncharacterized protein</fullName>
    </submittedName>
</protein>
<dbReference type="EMBL" id="JBAHYK010001151">
    <property type="protein sequence ID" value="KAL0569296.1"/>
    <property type="molecule type" value="Genomic_DNA"/>
</dbReference>
<proteinExistence type="predicted"/>